<dbReference type="WBParaSite" id="ACOC_0000875401-mRNA-1">
    <property type="protein sequence ID" value="ACOC_0000875401-mRNA-1"/>
    <property type="gene ID" value="ACOC_0000875401"/>
</dbReference>
<evidence type="ECO:0000313" key="2">
    <source>
        <dbReference type="Proteomes" id="UP000267027"/>
    </source>
</evidence>
<reference evidence="3" key="1">
    <citation type="submission" date="2017-02" db="UniProtKB">
        <authorList>
            <consortium name="WormBaseParasite"/>
        </authorList>
    </citation>
    <scope>IDENTIFICATION</scope>
</reference>
<protein>
    <submittedName>
        <fullName evidence="3">Reverse transcriptase domain-containing protein</fullName>
    </submittedName>
</protein>
<accession>A0A0R3PST8</accession>
<sequence length="98" mass="11274">MFAGFDKVCGKVGLRLNLTKTMFMRNGFVLYVPFTLNGANISEYFREINLMNDSAPELSRKKRTAWRAFKSIEDVVERTKNTRLRAHLFDSAVLPALK</sequence>
<dbReference type="Proteomes" id="UP000267027">
    <property type="component" value="Unassembled WGS sequence"/>
</dbReference>
<dbReference type="EMBL" id="UYYA01004198">
    <property type="protein sequence ID" value="VDM60340.1"/>
    <property type="molecule type" value="Genomic_DNA"/>
</dbReference>
<evidence type="ECO:0000313" key="3">
    <source>
        <dbReference type="WBParaSite" id="ACOC_0000875401-mRNA-1"/>
    </source>
</evidence>
<evidence type="ECO:0000313" key="1">
    <source>
        <dbReference type="EMBL" id="VDM60340.1"/>
    </source>
</evidence>
<gene>
    <name evidence="1" type="ORF">ACOC_LOCUS8755</name>
</gene>
<keyword evidence="2" id="KW-1185">Reference proteome</keyword>
<name>A0A0R3PST8_ANGCS</name>
<organism evidence="3">
    <name type="scientific">Angiostrongylus costaricensis</name>
    <name type="common">Nematode worm</name>
    <dbReference type="NCBI Taxonomy" id="334426"/>
    <lineage>
        <taxon>Eukaryota</taxon>
        <taxon>Metazoa</taxon>
        <taxon>Ecdysozoa</taxon>
        <taxon>Nematoda</taxon>
        <taxon>Chromadorea</taxon>
        <taxon>Rhabditida</taxon>
        <taxon>Rhabditina</taxon>
        <taxon>Rhabditomorpha</taxon>
        <taxon>Strongyloidea</taxon>
        <taxon>Metastrongylidae</taxon>
        <taxon>Angiostrongylus</taxon>
    </lineage>
</organism>
<proteinExistence type="predicted"/>
<dbReference type="AlphaFoldDB" id="A0A0R3PST8"/>
<dbReference type="OrthoDB" id="6774867at2759"/>
<reference evidence="1 2" key="2">
    <citation type="submission" date="2018-11" db="EMBL/GenBank/DDBJ databases">
        <authorList>
            <consortium name="Pathogen Informatics"/>
        </authorList>
    </citation>
    <scope>NUCLEOTIDE SEQUENCE [LARGE SCALE GENOMIC DNA]</scope>
    <source>
        <strain evidence="1 2">Costa Rica</strain>
    </source>
</reference>